<organism evidence="3 4">
    <name type="scientific">Dioscorea zingiberensis</name>
    <dbReference type="NCBI Taxonomy" id="325984"/>
    <lineage>
        <taxon>Eukaryota</taxon>
        <taxon>Viridiplantae</taxon>
        <taxon>Streptophyta</taxon>
        <taxon>Embryophyta</taxon>
        <taxon>Tracheophyta</taxon>
        <taxon>Spermatophyta</taxon>
        <taxon>Magnoliopsida</taxon>
        <taxon>Liliopsida</taxon>
        <taxon>Dioscoreales</taxon>
        <taxon>Dioscoreaceae</taxon>
        <taxon>Dioscorea</taxon>
    </lineage>
</organism>
<name>A0A9D5BYY7_9LILI</name>
<sequence>MIFMCSCELLVVVIHHRVLVAAVALLLPANPTFPHQELVVVELLLSDQTSITPGSLPSSSPYQPSPEKGMKNPNKHLKEI</sequence>
<keyword evidence="4" id="KW-1185">Reference proteome</keyword>
<reference evidence="3" key="2">
    <citation type="journal article" date="2022" name="Hortic Res">
        <title>The genome of Dioscorea zingiberensis sheds light on the biosynthesis, origin and evolution of the medicinally important diosgenin saponins.</title>
        <authorList>
            <person name="Li Y."/>
            <person name="Tan C."/>
            <person name="Li Z."/>
            <person name="Guo J."/>
            <person name="Li S."/>
            <person name="Chen X."/>
            <person name="Wang C."/>
            <person name="Dai X."/>
            <person name="Yang H."/>
            <person name="Song W."/>
            <person name="Hou L."/>
            <person name="Xu J."/>
            <person name="Tong Z."/>
            <person name="Xu A."/>
            <person name="Yuan X."/>
            <person name="Wang W."/>
            <person name="Yang Q."/>
            <person name="Chen L."/>
            <person name="Sun Z."/>
            <person name="Wang K."/>
            <person name="Pan B."/>
            <person name="Chen J."/>
            <person name="Bao Y."/>
            <person name="Liu F."/>
            <person name="Qi X."/>
            <person name="Gang D.R."/>
            <person name="Wen J."/>
            <person name="Li J."/>
        </authorList>
    </citation>
    <scope>NUCLEOTIDE SEQUENCE</scope>
    <source>
        <strain evidence="3">Dzin_1.0</strain>
    </source>
</reference>
<dbReference type="EMBL" id="JAGGNH010000009">
    <property type="protein sequence ID" value="KAJ0963308.1"/>
    <property type="molecule type" value="Genomic_DNA"/>
</dbReference>
<dbReference type="Proteomes" id="UP001085076">
    <property type="component" value="Miscellaneous, Linkage group lg09"/>
</dbReference>
<proteinExistence type="predicted"/>
<evidence type="ECO:0000313" key="3">
    <source>
        <dbReference type="EMBL" id="KAJ0963308.1"/>
    </source>
</evidence>
<gene>
    <name evidence="3" type="ORF">J5N97_028430</name>
</gene>
<feature type="compositionally biased region" description="Low complexity" evidence="1">
    <location>
        <begin position="53"/>
        <end position="66"/>
    </location>
</feature>
<dbReference type="AlphaFoldDB" id="A0A9D5BYY7"/>
<protein>
    <recommendedName>
        <fullName evidence="5">Secreted protein</fullName>
    </recommendedName>
</protein>
<feature type="region of interest" description="Disordered" evidence="1">
    <location>
        <begin position="51"/>
        <end position="80"/>
    </location>
</feature>
<feature type="chain" id="PRO_5038658438" description="Secreted protein" evidence="2">
    <location>
        <begin position="23"/>
        <end position="80"/>
    </location>
</feature>
<comment type="caution">
    <text evidence="3">The sequence shown here is derived from an EMBL/GenBank/DDBJ whole genome shotgun (WGS) entry which is preliminary data.</text>
</comment>
<evidence type="ECO:0008006" key="5">
    <source>
        <dbReference type="Google" id="ProtNLM"/>
    </source>
</evidence>
<evidence type="ECO:0000313" key="4">
    <source>
        <dbReference type="Proteomes" id="UP001085076"/>
    </source>
</evidence>
<accession>A0A9D5BYY7</accession>
<feature type="signal peptide" evidence="2">
    <location>
        <begin position="1"/>
        <end position="22"/>
    </location>
</feature>
<reference evidence="3" key="1">
    <citation type="submission" date="2021-03" db="EMBL/GenBank/DDBJ databases">
        <authorList>
            <person name="Li Z."/>
            <person name="Yang C."/>
        </authorList>
    </citation>
    <scope>NUCLEOTIDE SEQUENCE</scope>
    <source>
        <strain evidence="3">Dzin_1.0</strain>
        <tissue evidence="3">Leaf</tissue>
    </source>
</reference>
<evidence type="ECO:0000256" key="1">
    <source>
        <dbReference type="SAM" id="MobiDB-lite"/>
    </source>
</evidence>
<evidence type="ECO:0000256" key="2">
    <source>
        <dbReference type="SAM" id="SignalP"/>
    </source>
</evidence>
<keyword evidence="2" id="KW-0732">Signal</keyword>